<evidence type="ECO:0008006" key="3">
    <source>
        <dbReference type="Google" id="ProtNLM"/>
    </source>
</evidence>
<organism evidence="1 2">
    <name type="scientific">Synechococcus lacustris str. Tous</name>
    <dbReference type="NCBI Taxonomy" id="1910958"/>
    <lineage>
        <taxon>Bacteria</taxon>
        <taxon>Bacillati</taxon>
        <taxon>Cyanobacteriota</taxon>
        <taxon>Cyanophyceae</taxon>
        <taxon>Synechococcales</taxon>
        <taxon>Synechococcaceae</taxon>
        <taxon>Synechococcus</taxon>
    </lineage>
</organism>
<dbReference type="Gene3D" id="3.40.50.300">
    <property type="entry name" value="P-loop containing nucleotide triphosphate hydrolases"/>
    <property type="match status" value="1"/>
</dbReference>
<protein>
    <recommendedName>
        <fullName evidence="3">Sulfotransferase</fullName>
    </recommendedName>
</protein>
<reference evidence="2" key="1">
    <citation type="submission" date="2018-03" db="EMBL/GenBank/DDBJ databases">
        <title>Ecological and genomic features of two cosmopolitan and abundant freshwater picocyanobacteria.</title>
        <authorList>
            <person name="Cabello-Yeves P.J."/>
            <person name="Picazo A."/>
            <person name="Camacho A."/>
            <person name="Callieri C."/>
            <person name="Rosselli R."/>
            <person name="Roda-Garcia J."/>
            <person name="Coutinho F.H."/>
            <person name="Rodriguez-Valera F."/>
        </authorList>
    </citation>
    <scope>NUCLEOTIDE SEQUENCE [LARGE SCALE GENOMIC DNA]</scope>
    <source>
        <strain evidence="2">Tous</strain>
    </source>
</reference>
<dbReference type="EMBL" id="PXVC01000256">
    <property type="protein sequence ID" value="PSI00145.1"/>
    <property type="molecule type" value="Genomic_DNA"/>
</dbReference>
<dbReference type="InterPro" id="IPR027417">
    <property type="entry name" value="P-loop_NTPase"/>
</dbReference>
<evidence type="ECO:0000313" key="2">
    <source>
        <dbReference type="Proteomes" id="UP000240206"/>
    </source>
</evidence>
<accession>A0A2P7EAA2</accession>
<keyword evidence="2" id="KW-1185">Reference proteome</keyword>
<proteinExistence type="predicted"/>
<comment type="caution">
    <text evidence="1">The sequence shown here is derived from an EMBL/GenBank/DDBJ whole genome shotgun (WGS) entry which is preliminary data.</text>
</comment>
<dbReference type="AlphaFoldDB" id="A0A2P7EAA2"/>
<sequence length="111" mass="12353">LSKQERSQLGWFGSNCLAGSFYGAQLERWQRFFKPEQLLVLRFEDIVLNPLLASQKVALHLGVNPDLLCPKLALAKLNAAPATYLALNPGLAERCRETLLAADCDLWRGLS</sequence>
<name>A0A2P7EAA2_9SYNE</name>
<dbReference type="RefSeq" id="WP_161955962.1">
    <property type="nucleotide sequence ID" value="NZ_PXVC01000256.1"/>
</dbReference>
<feature type="non-terminal residue" evidence="1">
    <location>
        <position position="1"/>
    </location>
</feature>
<evidence type="ECO:0000313" key="1">
    <source>
        <dbReference type="EMBL" id="PSI00145.1"/>
    </source>
</evidence>
<dbReference type="Proteomes" id="UP000240206">
    <property type="component" value="Unassembled WGS sequence"/>
</dbReference>
<dbReference type="SUPFAM" id="SSF52540">
    <property type="entry name" value="P-loop containing nucleoside triphosphate hydrolases"/>
    <property type="match status" value="1"/>
</dbReference>
<gene>
    <name evidence="1" type="ORF">C7K08_14735</name>
</gene>